<dbReference type="PANTHER" id="PTHR48050">
    <property type="entry name" value="STEROL 3-BETA-GLUCOSYLTRANSFERASE"/>
    <property type="match status" value="1"/>
</dbReference>
<feature type="domain" description="Glycosyltransferase family 28 N-terminal" evidence="3">
    <location>
        <begin position="3"/>
        <end position="60"/>
    </location>
</feature>
<comment type="pathway">
    <text evidence="1">Antibiotic biosynthesis; vancomycin biosynthesis.</text>
</comment>
<keyword evidence="6" id="KW-1185">Reference proteome</keyword>
<dbReference type="GO" id="GO:0033072">
    <property type="term" value="P:vancomycin biosynthetic process"/>
    <property type="evidence" value="ECO:0007669"/>
    <property type="project" value="UniProtKB-UniPathway"/>
</dbReference>
<dbReference type="FunFam" id="3.40.50.2000:FF:000009">
    <property type="entry name" value="Sterol 3-beta-glucosyltransferase UGT80A2"/>
    <property type="match status" value="1"/>
</dbReference>
<keyword evidence="2" id="KW-0045">Antibiotic biosynthesis</keyword>
<dbReference type="Gene3D" id="3.40.50.2000">
    <property type="entry name" value="Glycogen Phosphorylase B"/>
    <property type="match status" value="2"/>
</dbReference>
<dbReference type="RefSeq" id="WP_146358558.1">
    <property type="nucleotide sequence ID" value="NZ_VOBR01000031.1"/>
</dbReference>
<dbReference type="InterPro" id="IPR050426">
    <property type="entry name" value="Glycosyltransferase_28"/>
</dbReference>
<protein>
    <submittedName>
        <fullName evidence="5">Glycosyltransferase family 1 protein</fullName>
    </submittedName>
</protein>
<dbReference type="GO" id="GO:0005975">
    <property type="term" value="P:carbohydrate metabolic process"/>
    <property type="evidence" value="ECO:0007669"/>
    <property type="project" value="InterPro"/>
</dbReference>
<dbReference type="UniPathway" id="UPA00162"/>
<dbReference type="CDD" id="cd03784">
    <property type="entry name" value="GT1_Gtf-like"/>
    <property type="match status" value="1"/>
</dbReference>
<reference evidence="5 6" key="1">
    <citation type="submission" date="2019-07" db="EMBL/GenBank/DDBJ databases">
        <title>Lentzea xizangensis sp. nov., isolated from Qinghai-Tibetan Plateau Soils.</title>
        <authorList>
            <person name="Huang J."/>
        </authorList>
    </citation>
    <scope>NUCLEOTIDE SEQUENCE [LARGE SCALE GENOMIC DNA]</scope>
    <source>
        <strain evidence="5 6">FXJ1.1311</strain>
    </source>
</reference>
<comment type="caution">
    <text evidence="5">The sequence shown here is derived from an EMBL/GenBank/DDBJ whole genome shotgun (WGS) entry which is preliminary data.</text>
</comment>
<dbReference type="InterPro" id="IPR004276">
    <property type="entry name" value="GlycoTrans_28_N"/>
</dbReference>
<evidence type="ECO:0000259" key="3">
    <source>
        <dbReference type="Pfam" id="PF03033"/>
    </source>
</evidence>
<dbReference type="InterPro" id="IPR010610">
    <property type="entry name" value="EryCIII-like_C"/>
</dbReference>
<dbReference type="EMBL" id="VOBR01000031">
    <property type="protein sequence ID" value="TWP46687.1"/>
    <property type="molecule type" value="Genomic_DNA"/>
</dbReference>
<dbReference type="AlphaFoldDB" id="A0A563EIZ4"/>
<evidence type="ECO:0000259" key="4">
    <source>
        <dbReference type="Pfam" id="PF06722"/>
    </source>
</evidence>
<dbReference type="InterPro" id="IPR002213">
    <property type="entry name" value="UDP_glucos_trans"/>
</dbReference>
<evidence type="ECO:0000256" key="2">
    <source>
        <dbReference type="ARBA" id="ARBA00023194"/>
    </source>
</evidence>
<dbReference type="GO" id="GO:0016758">
    <property type="term" value="F:hexosyltransferase activity"/>
    <property type="evidence" value="ECO:0007669"/>
    <property type="project" value="InterPro"/>
</dbReference>
<accession>A0A563EIZ4</accession>
<dbReference type="OrthoDB" id="3253247at2"/>
<keyword evidence="5" id="KW-0808">Transferase</keyword>
<organism evidence="5 6">
    <name type="scientific">Lentzea tibetensis</name>
    <dbReference type="NCBI Taxonomy" id="2591470"/>
    <lineage>
        <taxon>Bacteria</taxon>
        <taxon>Bacillati</taxon>
        <taxon>Actinomycetota</taxon>
        <taxon>Actinomycetes</taxon>
        <taxon>Pseudonocardiales</taxon>
        <taxon>Pseudonocardiaceae</taxon>
        <taxon>Lentzea</taxon>
    </lineage>
</organism>
<dbReference type="Pfam" id="PF06722">
    <property type="entry name" value="EryCIII-like_C"/>
    <property type="match status" value="1"/>
</dbReference>
<gene>
    <name evidence="5" type="ORF">FKR81_35260</name>
</gene>
<evidence type="ECO:0000313" key="6">
    <source>
        <dbReference type="Proteomes" id="UP000316639"/>
    </source>
</evidence>
<dbReference type="PANTHER" id="PTHR48050:SF13">
    <property type="entry name" value="STEROL 3-BETA-GLUCOSYLTRANSFERASE UGT80A2"/>
    <property type="match status" value="1"/>
</dbReference>
<proteinExistence type="predicted"/>
<evidence type="ECO:0000256" key="1">
    <source>
        <dbReference type="ARBA" id="ARBA00004660"/>
    </source>
</evidence>
<name>A0A563EIZ4_9PSEU</name>
<evidence type="ECO:0000313" key="5">
    <source>
        <dbReference type="EMBL" id="TWP46687.1"/>
    </source>
</evidence>
<sequence>MKIVIVAVGSRGDVAPLTGLAVRLRAEGHDVAIATQQPFEKLVRGCGLEFRLIPGDMRAGLTSAGTGIKAAVDLAAAVAADIGAGILQATEGADVLLLQRMALAHGHLVAQARGIRAVPVELCPSLPTEEFVLPSMLGLSGSLGRWGNRALAGAELRLPTPFDGALKDFARSLGLRPAGLGAIRRRIISGTGPVLHGYSPALSPRPADWRRGAEVVGNWWPVAEPGWQPSPELTAFLAGGPPPVYVGFGSMVGERLPELVLRAVRRAGVRAVVQRGWAELSVDSDDVLTVDEVPHGWLFPRMAALVHHCGAGTTAAGVRAGKPVVGTPLLVDQPFWARTVLRAGVSPGWQPLRELTAEGLGDLISAAVTEPAYLHRAGALAARVRAEDGAGRTADLIRRFSECEGVRAA</sequence>
<feature type="domain" description="Erythromycin biosynthesis protein CIII-like C-terminal" evidence="4">
    <location>
        <begin position="284"/>
        <end position="384"/>
    </location>
</feature>
<dbReference type="GO" id="GO:0008194">
    <property type="term" value="F:UDP-glycosyltransferase activity"/>
    <property type="evidence" value="ECO:0007669"/>
    <property type="project" value="InterPro"/>
</dbReference>
<dbReference type="SUPFAM" id="SSF53756">
    <property type="entry name" value="UDP-Glycosyltransferase/glycogen phosphorylase"/>
    <property type="match status" value="1"/>
</dbReference>
<dbReference type="Proteomes" id="UP000316639">
    <property type="component" value="Unassembled WGS sequence"/>
</dbReference>
<dbReference type="Pfam" id="PF03033">
    <property type="entry name" value="Glyco_transf_28"/>
    <property type="match status" value="1"/>
</dbReference>